<dbReference type="GO" id="GO:0007156">
    <property type="term" value="P:homophilic cell adhesion via plasma membrane adhesion molecules"/>
    <property type="evidence" value="ECO:0007669"/>
    <property type="project" value="InterPro"/>
</dbReference>
<dbReference type="GO" id="GO:0008013">
    <property type="term" value="F:beta-catenin binding"/>
    <property type="evidence" value="ECO:0007669"/>
    <property type="project" value="TreeGrafter"/>
</dbReference>
<dbReference type="SMART" id="SM00112">
    <property type="entry name" value="CA"/>
    <property type="match status" value="1"/>
</dbReference>
<dbReference type="PANTHER" id="PTHR24027">
    <property type="entry name" value="CADHERIN-23"/>
    <property type="match status" value="1"/>
</dbReference>
<evidence type="ECO:0000259" key="5">
    <source>
        <dbReference type="PROSITE" id="PS50268"/>
    </source>
</evidence>
<dbReference type="GO" id="GO:0016477">
    <property type="term" value="P:cell migration"/>
    <property type="evidence" value="ECO:0007669"/>
    <property type="project" value="TreeGrafter"/>
</dbReference>
<name>K9YWU2_DACS8</name>
<dbReference type="Gene3D" id="3.40.33.10">
    <property type="entry name" value="CAP"/>
    <property type="match status" value="1"/>
</dbReference>
<dbReference type="InterPro" id="IPR008969">
    <property type="entry name" value="CarboxyPept-like_regulatory"/>
</dbReference>
<sequence length="686" mass="73498">MFISPDYLLPNWQNALTELASSGRLLTAAQEALQLETIPDSLFDQRGSDRVVNGTVDLGAVEVQDEDPGNELPITNEPSADEQYLLELINRMRINPSEELDLLLNAGNPNVDNAISFFEVDIEELQSQWSSLTSVAPLAWSEVLKEAAIGNNDYQVSIDGTGHAPNLGQRFTDAGYNFSRAGENAFAQADSAFQAHAAFAIDWGFTPTGIQDPPGHRNSIMSDSFREVGLEVREEDNPETAVGTVIVSQEFGNRSDFGSPRLLGVVYNDGAIADDDFYTPGEGISDVVITVADQTDSSNIFTTTTREEGGYQIELPSGSYEVTFNGDFNGDGEEDTYNDVVIIEAENVKLDVDNDVQGDENQPPTITPEFFGINADSPVGTVIGEVTATDPDEDELTFEITEGNEDLDGDGEVAFTIDENGEITVNDTDDLDFESQNSFMFGVTVTDEEGLTVTEMITVNLETEPEDPSVLSAVDDLVFGTSNNDTLNAADQNNLYTGNNQITFTGAGEDLVDGSIGGDGSNRNYGGSNADELFAGNNDRLFGEGGNDTLDASQGTGNNRLYGGDDNDDLIAGNNDLLTGGNGDDRLLVRQGGNNLLIGNSGADQFWIATDEIPNSPNTITDFTSGEDAIGFGGFPDLSFNDLIVNQNGENTIIGLEANNPIAELQGVQANTLTENDFVFAAQSPQ</sequence>
<dbReference type="Proteomes" id="UP000010482">
    <property type="component" value="Chromosome"/>
</dbReference>
<dbReference type="Gene3D" id="2.60.40.1120">
    <property type="entry name" value="Carboxypeptidase-like, regulatory domain"/>
    <property type="match status" value="1"/>
</dbReference>
<proteinExistence type="predicted"/>
<dbReference type="eggNOG" id="COG2931">
    <property type="taxonomic scope" value="Bacteria"/>
</dbReference>
<evidence type="ECO:0000313" key="7">
    <source>
        <dbReference type="Proteomes" id="UP000010482"/>
    </source>
</evidence>
<dbReference type="SUPFAM" id="SSF51120">
    <property type="entry name" value="beta-Roll"/>
    <property type="match status" value="1"/>
</dbReference>
<dbReference type="PATRIC" id="fig|13035.3.peg.3214"/>
<dbReference type="GO" id="GO:0016342">
    <property type="term" value="C:catenin complex"/>
    <property type="evidence" value="ECO:0007669"/>
    <property type="project" value="TreeGrafter"/>
</dbReference>
<evidence type="ECO:0000256" key="1">
    <source>
        <dbReference type="ARBA" id="ARBA00004370"/>
    </source>
</evidence>
<gene>
    <name evidence="6" type="ORF">Dacsa_2823</name>
</gene>
<dbReference type="Pfam" id="PF00028">
    <property type="entry name" value="Cadherin"/>
    <property type="match status" value="1"/>
</dbReference>
<dbReference type="GO" id="GO:0045296">
    <property type="term" value="F:cadherin binding"/>
    <property type="evidence" value="ECO:0007669"/>
    <property type="project" value="TreeGrafter"/>
</dbReference>
<dbReference type="SUPFAM" id="SSF49464">
    <property type="entry name" value="Carboxypeptidase regulatory domain-like"/>
    <property type="match status" value="1"/>
</dbReference>
<dbReference type="InterPro" id="IPR002126">
    <property type="entry name" value="Cadherin-like_dom"/>
</dbReference>
<protein>
    <submittedName>
        <fullName evidence="6">Cadherin domain-containing protein</fullName>
    </submittedName>
</protein>
<dbReference type="SUPFAM" id="SSF49313">
    <property type="entry name" value="Cadherin-like"/>
    <property type="match status" value="1"/>
</dbReference>
<dbReference type="OrthoDB" id="9768561at2"/>
<dbReference type="HOGENOM" id="CLU_472294_0_0_3"/>
<dbReference type="STRING" id="13035.Dacsa_2823"/>
<keyword evidence="3" id="KW-0106">Calcium</keyword>
<dbReference type="Gene3D" id="2.60.40.60">
    <property type="entry name" value="Cadherins"/>
    <property type="match status" value="1"/>
</dbReference>
<dbReference type="InterPro" id="IPR039808">
    <property type="entry name" value="Cadherin"/>
</dbReference>
<dbReference type="CDD" id="cd11304">
    <property type="entry name" value="Cadherin_repeat"/>
    <property type="match status" value="1"/>
</dbReference>
<evidence type="ECO:0000256" key="2">
    <source>
        <dbReference type="ARBA" id="ARBA00022737"/>
    </source>
</evidence>
<dbReference type="InterPro" id="IPR011049">
    <property type="entry name" value="Serralysin-like_metalloprot_C"/>
</dbReference>
<comment type="subcellular location">
    <subcellularLocation>
        <location evidence="1">Membrane</location>
    </subcellularLocation>
</comment>
<organism evidence="6 7">
    <name type="scientific">Dactylococcopsis salina (strain PCC 8305)</name>
    <name type="common">Myxobactron salinum</name>
    <dbReference type="NCBI Taxonomy" id="13035"/>
    <lineage>
        <taxon>Bacteria</taxon>
        <taxon>Bacillati</taxon>
        <taxon>Cyanobacteriota</taxon>
        <taxon>Cyanophyceae</taxon>
        <taxon>Nodosilineales</taxon>
        <taxon>Cymatolegaceae</taxon>
        <taxon>Dactylococcopsis</taxon>
    </lineage>
</organism>
<evidence type="ECO:0000256" key="4">
    <source>
        <dbReference type="ARBA" id="ARBA00023136"/>
    </source>
</evidence>
<evidence type="ECO:0000256" key="3">
    <source>
        <dbReference type="ARBA" id="ARBA00022837"/>
    </source>
</evidence>
<dbReference type="Gene3D" id="2.150.10.10">
    <property type="entry name" value="Serralysin-like metalloprotease, C-terminal"/>
    <property type="match status" value="1"/>
</dbReference>
<keyword evidence="7" id="KW-1185">Reference proteome</keyword>
<feature type="domain" description="Cadherin" evidence="5">
    <location>
        <begin position="365"/>
        <end position="470"/>
    </location>
</feature>
<dbReference type="PANTHER" id="PTHR24027:SF438">
    <property type="entry name" value="CADHERIN 23"/>
    <property type="match status" value="1"/>
</dbReference>
<keyword evidence="2" id="KW-0677">Repeat</keyword>
<dbReference type="AlphaFoldDB" id="K9YWU2"/>
<dbReference type="eggNOG" id="COG2340">
    <property type="taxonomic scope" value="Bacteria"/>
</dbReference>
<dbReference type="EMBL" id="CP003944">
    <property type="protein sequence ID" value="AFZ51391.1"/>
    <property type="molecule type" value="Genomic_DNA"/>
</dbReference>
<accession>K9YWU2</accession>
<dbReference type="InterPro" id="IPR035940">
    <property type="entry name" value="CAP_sf"/>
</dbReference>
<dbReference type="GO" id="GO:0005509">
    <property type="term" value="F:calcium ion binding"/>
    <property type="evidence" value="ECO:0007669"/>
    <property type="project" value="InterPro"/>
</dbReference>
<dbReference type="RefSeq" id="WP_015230371.1">
    <property type="nucleotide sequence ID" value="NC_019780.1"/>
</dbReference>
<keyword evidence="4" id="KW-0472">Membrane</keyword>
<dbReference type="KEGG" id="dsl:Dacsa_2823"/>
<dbReference type="SUPFAM" id="SSF55797">
    <property type="entry name" value="PR-1-like"/>
    <property type="match status" value="1"/>
</dbReference>
<evidence type="ECO:0000313" key="6">
    <source>
        <dbReference type="EMBL" id="AFZ51391.1"/>
    </source>
</evidence>
<reference evidence="6" key="1">
    <citation type="submission" date="2012-04" db="EMBL/GenBank/DDBJ databases">
        <title>Finished genome of Dactylococcopsis salina PCC 8305.</title>
        <authorList>
            <consortium name="US DOE Joint Genome Institute"/>
            <person name="Gugger M."/>
            <person name="Coursin T."/>
            <person name="Rippka R."/>
            <person name="Tandeau De Marsac N."/>
            <person name="Huntemann M."/>
            <person name="Wei C.-L."/>
            <person name="Han J."/>
            <person name="Detter J.C."/>
            <person name="Han C."/>
            <person name="Tapia R."/>
            <person name="Daligault H."/>
            <person name="Chen A."/>
            <person name="Krypides N."/>
            <person name="Mavromatis K."/>
            <person name="Markowitz V."/>
            <person name="Szeto E."/>
            <person name="Ivanova N."/>
            <person name="Ovchinnikova G."/>
            <person name="Pagani I."/>
            <person name="Pati A."/>
            <person name="Goodwin L."/>
            <person name="Peters L."/>
            <person name="Pitluck S."/>
            <person name="Woyke T."/>
            <person name="Kerfeld C."/>
        </authorList>
    </citation>
    <scope>NUCLEOTIDE SEQUENCE [LARGE SCALE GENOMIC DNA]</scope>
    <source>
        <strain evidence="6">PCC 8305</strain>
    </source>
</reference>
<dbReference type="PROSITE" id="PS50268">
    <property type="entry name" value="CADHERIN_2"/>
    <property type="match status" value="1"/>
</dbReference>
<dbReference type="InterPro" id="IPR015919">
    <property type="entry name" value="Cadherin-like_sf"/>
</dbReference>